<dbReference type="Proteomes" id="UP001193384">
    <property type="component" value="Unassembled WGS sequence"/>
</dbReference>
<sequence length="80" mass="9531">MNTKLSEELIYNNFLVKFYRKTTVFSSFFFIIVFLLSVFASLNVIALKYRLIQIKSTKVSMSPFLRKIEKGIFYEIFIKI</sequence>
<feature type="transmembrane region" description="Helical" evidence="1">
    <location>
        <begin position="24"/>
        <end position="46"/>
    </location>
</feature>
<organism evidence="2 3">
    <name type="scientific">Mesomycoplasma hyorhinis</name>
    <name type="common">Mycoplasma hyorhinis</name>
    <dbReference type="NCBI Taxonomy" id="2100"/>
    <lineage>
        <taxon>Bacteria</taxon>
        <taxon>Bacillati</taxon>
        <taxon>Mycoplasmatota</taxon>
        <taxon>Mycoplasmoidales</taxon>
        <taxon>Metamycoplasmataceae</taxon>
        <taxon>Mesomycoplasma</taxon>
    </lineage>
</organism>
<dbReference type="AlphaFoldDB" id="A0ABD6IEN8"/>
<name>A0ABD6IEN8_MESHY</name>
<keyword evidence="1" id="KW-1133">Transmembrane helix</keyword>
<dbReference type="EMBL" id="QQQW01000027">
    <property type="protein sequence ID" value="MXR43996.1"/>
    <property type="molecule type" value="Genomic_DNA"/>
</dbReference>
<proteinExistence type="predicted"/>
<evidence type="ECO:0000313" key="2">
    <source>
        <dbReference type="EMBL" id="MXR43996.1"/>
    </source>
</evidence>
<reference evidence="2 3" key="1">
    <citation type="submission" date="2018-07" db="EMBL/GenBank/DDBJ databases">
        <title>Genetic characterization of Mycoplasma hyopneumoniae, M. hyorhinis and M. flocculare isolates through whole genome sequencing analysis: comparative analysis of sequence types and putative genes involved in virulence.</title>
        <authorList>
            <person name="Fourour S."/>
            <person name="Lucas P."/>
            <person name="Touzain F."/>
            <person name="Tocqueville V."/>
            <person name="Kempf I."/>
            <person name="Marois-Crehan C."/>
        </authorList>
    </citation>
    <scope>NUCLEOTIDE SEQUENCE [LARGE SCALE GENOMIC DNA]</scope>
    <source>
        <strain evidence="2 3">MHR389</strain>
    </source>
</reference>
<accession>A0ABD6IEN8</accession>
<evidence type="ECO:0000256" key="1">
    <source>
        <dbReference type="SAM" id="Phobius"/>
    </source>
</evidence>
<protein>
    <submittedName>
        <fullName evidence="2">Uncharacterized protein</fullName>
    </submittedName>
</protein>
<evidence type="ECO:0000313" key="3">
    <source>
        <dbReference type="Proteomes" id="UP001193384"/>
    </source>
</evidence>
<keyword evidence="1" id="KW-0812">Transmembrane</keyword>
<gene>
    <name evidence="2" type="ORF">DR101_03555</name>
</gene>
<comment type="caution">
    <text evidence="2">The sequence shown here is derived from an EMBL/GenBank/DDBJ whole genome shotgun (WGS) entry which is preliminary data.</text>
</comment>
<keyword evidence="1" id="KW-0472">Membrane</keyword>